<accession>A0A7W9FY62</accession>
<dbReference type="Proteomes" id="UP000579153">
    <property type="component" value="Unassembled WGS sequence"/>
</dbReference>
<evidence type="ECO:0000313" key="2">
    <source>
        <dbReference type="EMBL" id="MBB5773718.1"/>
    </source>
</evidence>
<feature type="region of interest" description="Disordered" evidence="1">
    <location>
        <begin position="29"/>
        <end position="60"/>
    </location>
</feature>
<protein>
    <submittedName>
        <fullName evidence="2">Uncharacterized protein</fullName>
    </submittedName>
</protein>
<keyword evidence="3" id="KW-1185">Reference proteome</keyword>
<reference evidence="2 3" key="1">
    <citation type="submission" date="2020-08" db="EMBL/GenBank/DDBJ databases">
        <title>Sequencing the genomes of 1000 actinobacteria strains.</title>
        <authorList>
            <person name="Klenk H.-P."/>
        </authorList>
    </citation>
    <scope>NUCLEOTIDE SEQUENCE [LARGE SCALE GENOMIC DNA]</scope>
    <source>
        <strain evidence="2 3">DSM 45507</strain>
    </source>
</reference>
<name>A0A7W9FY62_9ACTN</name>
<dbReference type="AlphaFoldDB" id="A0A7W9FY62"/>
<gene>
    <name evidence="2" type="ORF">HD596_000474</name>
</gene>
<dbReference type="EMBL" id="JACHMB010000001">
    <property type="protein sequence ID" value="MBB5773718.1"/>
    <property type="molecule type" value="Genomic_DNA"/>
</dbReference>
<evidence type="ECO:0000256" key="1">
    <source>
        <dbReference type="SAM" id="MobiDB-lite"/>
    </source>
</evidence>
<comment type="caution">
    <text evidence="2">The sequence shown here is derived from an EMBL/GenBank/DDBJ whole genome shotgun (WGS) entry which is preliminary data.</text>
</comment>
<organism evidence="2 3">
    <name type="scientific">Nonomuraea jabiensis</name>
    <dbReference type="NCBI Taxonomy" id="882448"/>
    <lineage>
        <taxon>Bacteria</taxon>
        <taxon>Bacillati</taxon>
        <taxon>Actinomycetota</taxon>
        <taxon>Actinomycetes</taxon>
        <taxon>Streptosporangiales</taxon>
        <taxon>Streptosporangiaceae</taxon>
        <taxon>Nonomuraea</taxon>
    </lineage>
</organism>
<proteinExistence type="predicted"/>
<sequence>MPDDVRDALAQHVRERLPEVLGHLVHALGQNGADAGRPQRGPYPAQLGHQRRPTGARHGGADLRVRLPGEPFHVAELGERLPGIGVVLQ</sequence>
<evidence type="ECO:0000313" key="3">
    <source>
        <dbReference type="Proteomes" id="UP000579153"/>
    </source>
</evidence>